<dbReference type="OrthoDB" id="9807019at2"/>
<dbReference type="InterPro" id="IPR013159">
    <property type="entry name" value="DnaA_C"/>
</dbReference>
<dbReference type="InterPro" id="IPR024633">
    <property type="entry name" value="DnaA_N_dom"/>
</dbReference>
<dbReference type="HAMAP" id="MF_00377">
    <property type="entry name" value="DnaA_bact"/>
    <property type="match status" value="1"/>
</dbReference>
<dbReference type="SUPFAM" id="SSF52540">
    <property type="entry name" value="P-loop containing nucleoside triphosphate hydrolases"/>
    <property type="match status" value="1"/>
</dbReference>
<dbReference type="Proteomes" id="UP000001052">
    <property type="component" value="Chromosome"/>
</dbReference>
<dbReference type="KEGG" id="drt:Dret_0785"/>
<dbReference type="NCBIfam" id="TIGR00362">
    <property type="entry name" value="DnaA"/>
    <property type="match status" value="1"/>
</dbReference>
<evidence type="ECO:0000256" key="8">
    <source>
        <dbReference type="HAMAP-Rule" id="MF_00377"/>
    </source>
</evidence>
<comment type="caution">
    <text evidence="8">Lacks conserved residue(s) required for the propagation of feature annotation.</text>
</comment>
<proteinExistence type="inferred from homology"/>
<feature type="domain" description="AAA+ ATPase" evidence="13">
    <location>
        <begin position="155"/>
        <end position="306"/>
    </location>
</feature>
<keyword evidence="7 8" id="KW-0238">DNA-binding</keyword>
<dbReference type="GO" id="GO:0005886">
    <property type="term" value="C:plasma membrane"/>
    <property type="evidence" value="ECO:0007669"/>
    <property type="project" value="TreeGrafter"/>
</dbReference>
<dbReference type="InterPro" id="IPR010921">
    <property type="entry name" value="Trp_repressor/repl_initiator"/>
</dbReference>
<comment type="function">
    <text evidence="8 10">Plays an essential role in the initiation and regulation of chromosomal replication. ATP-DnaA binds to the origin of replication (oriC) to initiate formation of the DNA replication initiation complex once per cell cycle. Binds the DnaA box (a 9 base pair repeat at the origin) and separates the double-stranded (ds)DNA. Forms a right-handed helical filament on oriC DNA; dsDNA binds to the exterior of the filament while single-stranded (ss)DNA is stabiized in the filament's interior. The ATP-DnaA-oriC complex binds and stabilizes one strand of the AT-rich DNA unwinding element (DUE), permitting loading of DNA polymerase. After initiation quickly degrades to an ADP-DnaA complex that is not apt for DNA replication. Binds acidic phospholipids.</text>
</comment>
<dbReference type="PROSITE" id="PS01008">
    <property type="entry name" value="DNAA"/>
    <property type="match status" value="1"/>
</dbReference>
<evidence type="ECO:0000256" key="9">
    <source>
        <dbReference type="NCBIfam" id="TIGR00362"/>
    </source>
</evidence>
<dbReference type="SMART" id="SM00760">
    <property type="entry name" value="Bac_DnaA_C"/>
    <property type="match status" value="1"/>
</dbReference>
<comment type="similarity">
    <text evidence="1 8 11">Belongs to the DnaA family.</text>
</comment>
<dbReference type="GO" id="GO:0005737">
    <property type="term" value="C:cytoplasm"/>
    <property type="evidence" value="ECO:0007669"/>
    <property type="project" value="UniProtKB-SubCell"/>
</dbReference>
<dbReference type="HOGENOM" id="CLU_026910_3_0_7"/>
<evidence type="ECO:0000256" key="2">
    <source>
        <dbReference type="ARBA" id="ARBA00022490"/>
    </source>
</evidence>
<dbReference type="GO" id="GO:0003688">
    <property type="term" value="F:DNA replication origin binding"/>
    <property type="evidence" value="ECO:0007669"/>
    <property type="project" value="UniProtKB-UniRule"/>
</dbReference>
<keyword evidence="4 8" id="KW-0547">Nucleotide-binding</keyword>
<keyword evidence="2 8" id="KW-0963">Cytoplasm</keyword>
<dbReference type="GO" id="GO:0006275">
    <property type="term" value="P:regulation of DNA replication"/>
    <property type="evidence" value="ECO:0007669"/>
    <property type="project" value="UniProtKB-UniRule"/>
</dbReference>
<dbReference type="GO" id="GO:0006270">
    <property type="term" value="P:DNA replication initiation"/>
    <property type="evidence" value="ECO:0007669"/>
    <property type="project" value="UniProtKB-UniRule"/>
</dbReference>
<evidence type="ECO:0000256" key="5">
    <source>
        <dbReference type="ARBA" id="ARBA00022840"/>
    </source>
</evidence>
<dbReference type="eggNOG" id="COG0593">
    <property type="taxonomic scope" value="Bacteria"/>
</dbReference>
<dbReference type="InterPro" id="IPR038454">
    <property type="entry name" value="DnaA_N_sf"/>
</dbReference>
<protein>
    <recommendedName>
        <fullName evidence="8 9">Chromosomal replication initiator protein DnaA</fullName>
    </recommendedName>
</protein>
<dbReference type="Pfam" id="PF00308">
    <property type="entry name" value="Bac_DnaA"/>
    <property type="match status" value="1"/>
</dbReference>
<evidence type="ECO:0000259" key="14">
    <source>
        <dbReference type="SMART" id="SM00760"/>
    </source>
</evidence>
<evidence type="ECO:0000256" key="11">
    <source>
        <dbReference type="RuleBase" id="RU004227"/>
    </source>
</evidence>
<dbReference type="AlphaFoldDB" id="C8X0Y0"/>
<feature type="binding site" evidence="8">
    <location>
        <position position="166"/>
    </location>
    <ligand>
        <name>ATP</name>
        <dbReference type="ChEBI" id="CHEBI:30616"/>
    </ligand>
</feature>
<feature type="domain" description="Chromosomal replication initiator DnaA C-terminal" evidence="14">
    <location>
        <begin position="369"/>
        <end position="437"/>
    </location>
</feature>
<dbReference type="Pfam" id="PF08299">
    <property type="entry name" value="Bac_DnaA_C"/>
    <property type="match status" value="1"/>
</dbReference>
<dbReference type="RefSeq" id="WP_015751235.1">
    <property type="nucleotide sequence ID" value="NC_013223.1"/>
</dbReference>
<comment type="subunit">
    <text evidence="8">Oligomerizes as a right-handed, spiral filament on DNA at oriC.</text>
</comment>
<reference evidence="16" key="1">
    <citation type="submission" date="2009-09" db="EMBL/GenBank/DDBJ databases">
        <title>The complete chromosome of Desulfohalobium retbaense DSM 5692.</title>
        <authorList>
            <consortium name="US DOE Joint Genome Institute (JGI-PGF)"/>
            <person name="Lucas S."/>
            <person name="Copeland A."/>
            <person name="Lapidus A."/>
            <person name="Glavina del Rio T."/>
            <person name="Dalin E."/>
            <person name="Tice H."/>
            <person name="Bruce D."/>
            <person name="Goodwin L."/>
            <person name="Pitluck S."/>
            <person name="Kyrpides N."/>
            <person name="Mavromatis K."/>
            <person name="Ivanova N."/>
            <person name="Mikhailova N."/>
            <person name="Munk A.C."/>
            <person name="Brettin T."/>
            <person name="Detter J.C."/>
            <person name="Han C."/>
            <person name="Tapia R."/>
            <person name="Larimer F."/>
            <person name="Land M."/>
            <person name="Hauser L."/>
            <person name="Markowitz V."/>
            <person name="Cheng J.-F."/>
            <person name="Hugenholtz P."/>
            <person name="Woyke T."/>
            <person name="Wu D."/>
            <person name="Spring S."/>
            <person name="Klenk H.-P."/>
            <person name="Eisen J.A."/>
        </authorList>
    </citation>
    <scope>NUCLEOTIDE SEQUENCE [LARGE SCALE GENOMIC DNA]</scope>
    <source>
        <strain evidence="16">DSM 5692</strain>
    </source>
</reference>
<feature type="binding site" evidence="8">
    <location>
        <position position="168"/>
    </location>
    <ligand>
        <name>ATP</name>
        <dbReference type="ChEBI" id="CHEBI:30616"/>
    </ligand>
</feature>
<keyword evidence="3 8" id="KW-0235">DNA replication</keyword>
<feature type="region of interest" description="Disordered" evidence="12">
    <location>
        <begin position="77"/>
        <end position="106"/>
    </location>
</feature>
<dbReference type="GO" id="GO:0008289">
    <property type="term" value="F:lipid binding"/>
    <property type="evidence" value="ECO:0007669"/>
    <property type="project" value="UniProtKB-KW"/>
</dbReference>
<accession>C8X0Y0</accession>
<dbReference type="InterPro" id="IPR003593">
    <property type="entry name" value="AAA+_ATPase"/>
</dbReference>
<dbReference type="InterPro" id="IPR020591">
    <property type="entry name" value="Chromosome_initiator_DnaA-like"/>
</dbReference>
<dbReference type="EMBL" id="CP001734">
    <property type="protein sequence ID" value="ACV68077.1"/>
    <property type="molecule type" value="Genomic_DNA"/>
</dbReference>
<keyword evidence="5 8" id="KW-0067">ATP-binding</keyword>
<dbReference type="CDD" id="cd00009">
    <property type="entry name" value="AAA"/>
    <property type="match status" value="1"/>
</dbReference>
<dbReference type="InterPro" id="IPR018312">
    <property type="entry name" value="Chromosome_initiator_DnaA_CS"/>
</dbReference>
<feature type="region of interest" description="Domain I, interacts with DnaA modulators" evidence="8">
    <location>
        <begin position="1"/>
        <end position="81"/>
    </location>
</feature>
<evidence type="ECO:0000256" key="6">
    <source>
        <dbReference type="ARBA" id="ARBA00023121"/>
    </source>
</evidence>
<dbReference type="Pfam" id="PF11638">
    <property type="entry name" value="DnaA_N"/>
    <property type="match status" value="1"/>
</dbReference>
<organism evidence="15 16">
    <name type="scientific">Desulfohalobium retbaense (strain ATCC 49708 / DSM 5692 / JCM 16813 / HR100)</name>
    <dbReference type="NCBI Taxonomy" id="485915"/>
    <lineage>
        <taxon>Bacteria</taxon>
        <taxon>Pseudomonadati</taxon>
        <taxon>Thermodesulfobacteriota</taxon>
        <taxon>Desulfovibrionia</taxon>
        <taxon>Desulfovibrionales</taxon>
        <taxon>Desulfohalobiaceae</taxon>
        <taxon>Desulfohalobium</taxon>
    </lineage>
</organism>
<dbReference type="SUPFAM" id="SSF48295">
    <property type="entry name" value="TrpR-like"/>
    <property type="match status" value="1"/>
</dbReference>
<evidence type="ECO:0000313" key="16">
    <source>
        <dbReference type="Proteomes" id="UP000001052"/>
    </source>
</evidence>
<dbReference type="SMART" id="SM00382">
    <property type="entry name" value="AAA"/>
    <property type="match status" value="1"/>
</dbReference>
<comment type="subcellular location">
    <subcellularLocation>
        <location evidence="8">Cytoplasm</location>
    </subcellularLocation>
</comment>
<dbReference type="Gene3D" id="3.40.50.300">
    <property type="entry name" value="P-loop containing nucleotide triphosphate hydrolases"/>
    <property type="match status" value="1"/>
</dbReference>
<evidence type="ECO:0000256" key="4">
    <source>
        <dbReference type="ARBA" id="ARBA00022741"/>
    </source>
</evidence>
<dbReference type="InterPro" id="IPR027417">
    <property type="entry name" value="P-loop_NTPase"/>
</dbReference>
<evidence type="ECO:0000256" key="3">
    <source>
        <dbReference type="ARBA" id="ARBA00022705"/>
    </source>
</evidence>
<evidence type="ECO:0000256" key="12">
    <source>
        <dbReference type="SAM" id="MobiDB-lite"/>
    </source>
</evidence>
<dbReference type="InterPro" id="IPR013317">
    <property type="entry name" value="DnaA_dom"/>
</dbReference>
<dbReference type="InterPro" id="IPR001957">
    <property type="entry name" value="Chromosome_initiator_DnaA"/>
</dbReference>
<comment type="domain">
    <text evidence="8">Domain I is involved in oligomerization and binding regulators, domain II is flexibile and of varying length in different bacteria, domain III forms the AAA+ region, while domain IV binds dsDNA.</text>
</comment>
<evidence type="ECO:0000256" key="1">
    <source>
        <dbReference type="ARBA" id="ARBA00006583"/>
    </source>
</evidence>
<feature type="binding site" evidence="8">
    <location>
        <position position="169"/>
    </location>
    <ligand>
        <name>ATP</name>
        <dbReference type="ChEBI" id="CHEBI:30616"/>
    </ligand>
</feature>
<dbReference type="Gene3D" id="1.10.1750.10">
    <property type="match status" value="1"/>
</dbReference>
<dbReference type="CDD" id="cd06571">
    <property type="entry name" value="Bac_DnaA_C"/>
    <property type="match status" value="1"/>
</dbReference>
<dbReference type="Gene3D" id="1.10.8.60">
    <property type="match status" value="1"/>
</dbReference>
<keyword evidence="16" id="KW-1185">Reference proteome</keyword>
<evidence type="ECO:0000256" key="10">
    <source>
        <dbReference type="RuleBase" id="RU000577"/>
    </source>
</evidence>
<gene>
    <name evidence="8" type="primary">dnaA</name>
    <name evidence="15" type="ordered locus">Dret_0785</name>
</gene>
<dbReference type="GO" id="GO:0005524">
    <property type="term" value="F:ATP binding"/>
    <property type="evidence" value="ECO:0007669"/>
    <property type="project" value="UniProtKB-UniRule"/>
</dbReference>
<feature type="region of interest" description="Domain IV, binds dsDNA" evidence="8">
    <location>
        <begin position="342"/>
        <end position="460"/>
    </location>
</feature>
<dbReference type="PANTHER" id="PTHR30050">
    <property type="entry name" value="CHROMOSOMAL REPLICATION INITIATOR PROTEIN DNAA"/>
    <property type="match status" value="1"/>
</dbReference>
<dbReference type="STRING" id="485915.Dret_0785"/>
<feature type="binding site" evidence="8">
    <location>
        <position position="170"/>
    </location>
    <ligand>
        <name>ATP</name>
        <dbReference type="ChEBI" id="CHEBI:30616"/>
    </ligand>
</feature>
<name>C8X0Y0_DESRD</name>
<sequence>MSTRWGQIQNILENRIKPGIFKIWIKPLEGQVQEGSLELVAPNAFVASWVRDRYLQDIRSAATEILGFSPEVTLKASSDASVTAPPPSPSEPNTTHHTATPAASQQRSEHLALPIDYSHVPQPQQWRHSFDDFIIGQCNQLAHAACTNLCRKTLPAESVFLSSGPGLGKTHLLHAVGHYYAQNQKNSQVRVGYVTAEEFANQMIMALKNRTIGTFKDRYRKNLDVLLLEDVHFFQGKEKIQEELLSTIKFLEQHGRKVVFSSSFLPKELNKVDNQLTSLFCSGFIAPIDAPDADMRLKIIQAKAQRFQIHIPTEVQEMVAENIHSDIRQLESCIKNMALKARLLNQGINQALAEEVLGHFTERCLSVPDIDSIISLICQNFNLSGEKLRSKSRKRQIVVARNTAFYLARKHTDLSLKDIGTRFNRRHSTVLKGITNLEREIQRDSQVGRQAVRIEERLNA</sequence>
<keyword evidence="6 8" id="KW-0446">Lipid-binding</keyword>
<evidence type="ECO:0000313" key="15">
    <source>
        <dbReference type="EMBL" id="ACV68077.1"/>
    </source>
</evidence>
<evidence type="ECO:0000259" key="13">
    <source>
        <dbReference type="SMART" id="SM00382"/>
    </source>
</evidence>
<dbReference type="PANTHER" id="PTHR30050:SF2">
    <property type="entry name" value="CHROMOSOMAL REPLICATION INITIATOR PROTEIN DNAA"/>
    <property type="match status" value="1"/>
</dbReference>
<dbReference type="PRINTS" id="PR00051">
    <property type="entry name" value="DNAA"/>
</dbReference>
<reference evidence="15 16" key="2">
    <citation type="journal article" date="2010" name="Stand. Genomic Sci.">
        <title>Complete genome sequence of Desulfohalobium retbaense type strain (HR(100)).</title>
        <authorList>
            <person name="Spring S."/>
            <person name="Nolan M."/>
            <person name="Lapidus A."/>
            <person name="Glavina Del Rio T."/>
            <person name="Copeland A."/>
            <person name="Tice H."/>
            <person name="Cheng J.F."/>
            <person name="Lucas S."/>
            <person name="Land M."/>
            <person name="Chen F."/>
            <person name="Bruce D."/>
            <person name="Goodwin L."/>
            <person name="Pitluck S."/>
            <person name="Ivanova N."/>
            <person name="Mavromatis K."/>
            <person name="Mikhailova N."/>
            <person name="Pati A."/>
            <person name="Chen A."/>
            <person name="Palaniappan K."/>
            <person name="Hauser L."/>
            <person name="Chang Y.J."/>
            <person name="Jeffries C.D."/>
            <person name="Munk C."/>
            <person name="Kiss H."/>
            <person name="Chain P."/>
            <person name="Han C."/>
            <person name="Brettin T."/>
            <person name="Detter J.C."/>
            <person name="Schuler E."/>
            <person name="Goker M."/>
            <person name="Rohde M."/>
            <person name="Bristow J."/>
            <person name="Eisen J.A."/>
            <person name="Markowitz V."/>
            <person name="Hugenholtz P."/>
            <person name="Kyrpides N.C."/>
            <person name="Klenk H.P."/>
        </authorList>
    </citation>
    <scope>NUCLEOTIDE SEQUENCE [LARGE SCALE GENOMIC DNA]</scope>
    <source>
        <strain evidence="15 16">DSM 5692</strain>
    </source>
</reference>
<evidence type="ECO:0000256" key="7">
    <source>
        <dbReference type="ARBA" id="ARBA00023125"/>
    </source>
</evidence>
<dbReference type="Gene3D" id="3.30.300.180">
    <property type="match status" value="1"/>
</dbReference>